<reference evidence="1" key="3">
    <citation type="submission" date="2025-09" db="UniProtKB">
        <authorList>
            <consortium name="Ensembl"/>
        </authorList>
    </citation>
    <scope>IDENTIFICATION</scope>
</reference>
<evidence type="ECO:0000313" key="1">
    <source>
        <dbReference type="Ensembl" id="ENSOMYP00000033530.2"/>
    </source>
</evidence>
<organism evidence="1 2">
    <name type="scientific">Oncorhynchus mykiss</name>
    <name type="common">Rainbow trout</name>
    <name type="synonym">Salmo gairdneri</name>
    <dbReference type="NCBI Taxonomy" id="8022"/>
    <lineage>
        <taxon>Eukaryota</taxon>
        <taxon>Metazoa</taxon>
        <taxon>Chordata</taxon>
        <taxon>Craniata</taxon>
        <taxon>Vertebrata</taxon>
        <taxon>Euteleostomi</taxon>
        <taxon>Actinopterygii</taxon>
        <taxon>Neopterygii</taxon>
        <taxon>Teleostei</taxon>
        <taxon>Protacanthopterygii</taxon>
        <taxon>Salmoniformes</taxon>
        <taxon>Salmonidae</taxon>
        <taxon>Salmoninae</taxon>
        <taxon>Oncorhynchus</taxon>
    </lineage>
</organism>
<dbReference type="InterPro" id="IPR051052">
    <property type="entry name" value="Diverse_substrate_MTase"/>
</dbReference>
<protein>
    <submittedName>
        <fullName evidence="1">Zgc:162780</fullName>
    </submittedName>
</protein>
<dbReference type="Ensembl" id="ENSOMYT00000036578.2">
    <property type="protein sequence ID" value="ENSOMYP00000033530.2"/>
    <property type="gene ID" value="ENSOMYG00000015651.2"/>
</dbReference>
<sequence>MAHHLFEGKEHAALSFLKRSTCRLWVRALCSWPPHFSSVLGTDVSPAQQEVVLEHVTAINISYRQCPAEELPFAAQWNCSSKEAHRILHPKGRLYPLNCTMDMEIHHGDCYHTLNSPQGLDNSRELNKSILSINSGNFYAALLPYRNLCLGPNSVALYKQSYNSIPYTEKEWHHLTLHLTSLSVLSRLLAVMEVTSPETEVVVGVRYFYLLACKPED</sequence>
<accession>A0A8C7VL24</accession>
<dbReference type="SUPFAM" id="SSF53335">
    <property type="entry name" value="S-adenosyl-L-methionine-dependent methyltransferases"/>
    <property type="match status" value="1"/>
</dbReference>
<dbReference type="InterPro" id="IPR029063">
    <property type="entry name" value="SAM-dependent_MTases_sf"/>
</dbReference>
<dbReference type="GeneTree" id="ENSGT00940000165586"/>
<proteinExistence type="predicted"/>
<reference evidence="1" key="2">
    <citation type="submission" date="2025-08" db="UniProtKB">
        <authorList>
            <consortium name="Ensembl"/>
        </authorList>
    </citation>
    <scope>IDENTIFICATION</scope>
</reference>
<name>A0A8C7VL24_ONCMY</name>
<dbReference type="PANTHER" id="PTHR44942:SF9">
    <property type="entry name" value="NOVEL PROTEIN-RELATED"/>
    <property type="match status" value="1"/>
</dbReference>
<dbReference type="Proteomes" id="UP000694395">
    <property type="component" value="Chromosome 3"/>
</dbReference>
<keyword evidence="2" id="KW-1185">Reference proteome</keyword>
<dbReference type="AlphaFoldDB" id="A0A8C7VL24"/>
<reference evidence="1" key="1">
    <citation type="submission" date="2020-07" db="EMBL/GenBank/DDBJ databases">
        <title>A long reads based de novo assembly of the rainbow trout Arlee double haploid line genome.</title>
        <authorList>
            <person name="Gao G."/>
            <person name="Palti Y."/>
        </authorList>
    </citation>
    <scope>NUCLEOTIDE SEQUENCE [LARGE SCALE GENOMIC DNA]</scope>
</reference>
<evidence type="ECO:0000313" key="2">
    <source>
        <dbReference type="Proteomes" id="UP000694395"/>
    </source>
</evidence>
<dbReference type="PANTHER" id="PTHR44942">
    <property type="entry name" value="METHYLTRANSF_11 DOMAIN-CONTAINING PROTEIN"/>
    <property type="match status" value="1"/>
</dbReference>